<dbReference type="EMBL" id="CQPA01000006">
    <property type="protein sequence ID" value="CNT86801.1"/>
    <property type="molecule type" value="Genomic_DNA"/>
</dbReference>
<dbReference type="AlphaFoldDB" id="A0A655BZ21"/>
<feature type="region of interest" description="Disordered" evidence="1">
    <location>
        <begin position="1"/>
        <end position="22"/>
    </location>
</feature>
<organism evidence="2 3">
    <name type="scientific">Salmonella enterica subsp. enterica serovar Bovismorbificans</name>
    <dbReference type="NCBI Taxonomy" id="58097"/>
    <lineage>
        <taxon>Bacteria</taxon>
        <taxon>Pseudomonadati</taxon>
        <taxon>Pseudomonadota</taxon>
        <taxon>Gammaproteobacteria</taxon>
        <taxon>Enterobacterales</taxon>
        <taxon>Enterobacteriaceae</taxon>
        <taxon>Salmonella</taxon>
    </lineage>
</organism>
<sequence length="96" mass="9998">MRRLSGHAHAQPSVLPRPDGSALSRRAIMLPSGVQLPAKIQQPLDVVPSSRSCANELSCWPFFTTTAPVAGSIRSASALPLLSIATSSEAGSYGLV</sequence>
<proteinExistence type="predicted"/>
<protein>
    <submittedName>
        <fullName evidence="2">Uncharacterized protein</fullName>
    </submittedName>
</protein>
<name>A0A655BZ21_SALET</name>
<evidence type="ECO:0000256" key="1">
    <source>
        <dbReference type="SAM" id="MobiDB-lite"/>
    </source>
</evidence>
<evidence type="ECO:0000313" key="3">
    <source>
        <dbReference type="Proteomes" id="UP000041314"/>
    </source>
</evidence>
<accession>A0A655BZ21</accession>
<reference evidence="2 3" key="1">
    <citation type="submission" date="2015-03" db="EMBL/GenBank/DDBJ databases">
        <authorList>
            <consortium name="Pathogen Informatics"/>
        </authorList>
    </citation>
    <scope>NUCLEOTIDE SEQUENCE [LARGE SCALE GENOMIC DNA]</scope>
    <source>
        <strain evidence="2 3">A1104</strain>
    </source>
</reference>
<dbReference type="Proteomes" id="UP000041314">
    <property type="component" value="Unassembled WGS sequence"/>
</dbReference>
<evidence type="ECO:0000313" key="2">
    <source>
        <dbReference type="EMBL" id="CNT86801.1"/>
    </source>
</evidence>
<gene>
    <name evidence="2" type="ORF">ERS008198_01286</name>
</gene>